<evidence type="ECO:0000256" key="4">
    <source>
        <dbReference type="ARBA" id="ARBA00022989"/>
    </source>
</evidence>
<evidence type="ECO:0000313" key="11">
    <source>
        <dbReference type="EMBL" id="CBX31348.1"/>
    </source>
</evidence>
<feature type="domain" description="CBS" evidence="9">
    <location>
        <begin position="192"/>
        <end position="255"/>
    </location>
</feature>
<dbReference type="SMART" id="SM00116">
    <property type="entry name" value="CBS"/>
    <property type="match status" value="2"/>
</dbReference>
<dbReference type="FunFam" id="3.10.580.10:FF:000002">
    <property type="entry name" value="Magnesium/cobalt efflux protein CorC"/>
    <property type="match status" value="1"/>
</dbReference>
<keyword evidence="4 8" id="KW-1133">Transmembrane helix</keyword>
<dbReference type="InterPro" id="IPR000644">
    <property type="entry name" value="CBS_dom"/>
</dbReference>
<evidence type="ECO:0000259" key="10">
    <source>
        <dbReference type="PROSITE" id="PS51846"/>
    </source>
</evidence>
<dbReference type="CDD" id="cd04590">
    <property type="entry name" value="CBS_pair_CorC_HlyC_assoc"/>
    <property type="match status" value="1"/>
</dbReference>
<evidence type="ECO:0000256" key="7">
    <source>
        <dbReference type="PROSITE-ProRule" id="PRU00703"/>
    </source>
</evidence>
<gene>
    <name evidence="11" type="ORF">N47_E48600</name>
</gene>
<dbReference type="AlphaFoldDB" id="E1YJ94"/>
<name>E1YJ94_9BACT</name>
<evidence type="ECO:0000256" key="1">
    <source>
        <dbReference type="ARBA" id="ARBA00004141"/>
    </source>
</evidence>
<dbReference type="EMBL" id="FR695877">
    <property type="protein sequence ID" value="CBX31348.1"/>
    <property type="molecule type" value="Genomic_DNA"/>
</dbReference>
<dbReference type="PROSITE" id="PS51846">
    <property type="entry name" value="CNNM"/>
    <property type="match status" value="1"/>
</dbReference>
<dbReference type="InterPro" id="IPR002550">
    <property type="entry name" value="CNNM"/>
</dbReference>
<dbReference type="Pfam" id="PF00571">
    <property type="entry name" value="CBS"/>
    <property type="match status" value="2"/>
</dbReference>
<proteinExistence type="predicted"/>
<keyword evidence="5 7" id="KW-0129">CBS domain</keyword>
<reference evidence="11" key="1">
    <citation type="journal article" date="2011" name="Environ. Microbiol.">
        <title>Genomic insights into the metabolic potential of the polycyclic aromatic hydrocarbon degrading sulfate-reducing Deltaproteobacterium N47.</title>
        <authorList>
            <person name="Bergmann F."/>
            <person name="Selesi D."/>
            <person name="Weinmaier T."/>
            <person name="Tischler P."/>
            <person name="Rattei T."/>
            <person name="Meckenstock R.U."/>
        </authorList>
    </citation>
    <scope>NUCLEOTIDE SEQUENCE</scope>
</reference>
<evidence type="ECO:0000256" key="3">
    <source>
        <dbReference type="ARBA" id="ARBA00022737"/>
    </source>
</evidence>
<sequence>MFSGFFSGSETALFSLSSIQRERIKRKNKKKSLIINKLLSRPRALIVTILIGNDMVNIAASVIATSFFVSISKEHGDWLAMAVMTPLTLIFAEVIPKTIAITYNEKFAPLISVPLNIFSKIIFPVKFLLYNISITLAKIIGFKKQHASTAIMEDEFRTLVDQSHESGELNKAERDLIQNVFEFNDTHAFEVMTPLDEIFSLSEDVTIEKAINNIKQTKYLRIPVYKYRPENIVGILYTKDLLKINSLKRNGNIKIIQKIYRKPYFISENIKIDELFHILKKKRIHIAICLNKQGKVTGLVTMEDLLEELFGEIYDEYDRELM</sequence>
<keyword evidence="6 8" id="KW-0472">Membrane</keyword>
<dbReference type="PROSITE" id="PS51371">
    <property type="entry name" value="CBS"/>
    <property type="match status" value="2"/>
</dbReference>
<keyword evidence="2 8" id="KW-0812">Transmembrane</keyword>
<evidence type="ECO:0000256" key="5">
    <source>
        <dbReference type="ARBA" id="ARBA00023122"/>
    </source>
</evidence>
<dbReference type="InterPro" id="IPR044751">
    <property type="entry name" value="Ion_transp-like_CBS"/>
</dbReference>
<dbReference type="GO" id="GO:0005886">
    <property type="term" value="C:plasma membrane"/>
    <property type="evidence" value="ECO:0007669"/>
    <property type="project" value="TreeGrafter"/>
</dbReference>
<dbReference type="PANTHER" id="PTHR22777">
    <property type="entry name" value="HEMOLYSIN-RELATED"/>
    <property type="match status" value="1"/>
</dbReference>
<accession>E1YJ94</accession>
<evidence type="ECO:0000256" key="2">
    <source>
        <dbReference type="ARBA" id="ARBA00022692"/>
    </source>
</evidence>
<evidence type="ECO:0000256" key="6">
    <source>
        <dbReference type="ARBA" id="ARBA00023136"/>
    </source>
</evidence>
<evidence type="ECO:0000256" key="8">
    <source>
        <dbReference type="PROSITE-ProRule" id="PRU01193"/>
    </source>
</evidence>
<dbReference type="PANTHER" id="PTHR22777:SF17">
    <property type="entry name" value="UPF0053 PROTEIN SLL0260"/>
    <property type="match status" value="1"/>
</dbReference>
<organism evidence="11">
    <name type="scientific">uncultured Desulfobacterium sp</name>
    <dbReference type="NCBI Taxonomy" id="201089"/>
    <lineage>
        <taxon>Bacteria</taxon>
        <taxon>Pseudomonadati</taxon>
        <taxon>Thermodesulfobacteriota</taxon>
        <taxon>Desulfobacteria</taxon>
        <taxon>Desulfobacterales</taxon>
        <taxon>Desulfobacteriaceae</taxon>
        <taxon>Desulfobacterium</taxon>
        <taxon>environmental samples</taxon>
    </lineage>
</organism>
<comment type="subcellular location">
    <subcellularLocation>
        <location evidence="1">Membrane</location>
        <topology evidence="1">Multi-pass membrane protein</topology>
    </subcellularLocation>
</comment>
<feature type="domain" description="CBS" evidence="9">
    <location>
        <begin position="259"/>
        <end position="316"/>
    </location>
</feature>
<feature type="domain" description="CNNM transmembrane" evidence="10">
    <location>
        <begin position="1"/>
        <end position="173"/>
    </location>
</feature>
<protein>
    <submittedName>
        <fullName evidence="11">Uncharacterized protein</fullName>
    </submittedName>
</protein>
<dbReference type="Pfam" id="PF01595">
    <property type="entry name" value="CNNM"/>
    <property type="match status" value="1"/>
</dbReference>
<dbReference type="Gene3D" id="3.10.580.10">
    <property type="entry name" value="CBS-domain"/>
    <property type="match status" value="1"/>
</dbReference>
<dbReference type="InterPro" id="IPR046342">
    <property type="entry name" value="CBS_dom_sf"/>
</dbReference>
<evidence type="ECO:0000259" key="9">
    <source>
        <dbReference type="PROSITE" id="PS51371"/>
    </source>
</evidence>
<keyword evidence="3" id="KW-0677">Repeat</keyword>
<dbReference type="SUPFAM" id="SSF54631">
    <property type="entry name" value="CBS-domain pair"/>
    <property type="match status" value="1"/>
</dbReference>